<proteinExistence type="predicted"/>
<accession>A0A5C0AWK0</accession>
<evidence type="ECO:0000313" key="3">
    <source>
        <dbReference type="Proteomes" id="UP000325161"/>
    </source>
</evidence>
<gene>
    <name evidence="2" type="ORF">FXN63_14115</name>
</gene>
<evidence type="ECO:0000313" key="2">
    <source>
        <dbReference type="EMBL" id="QEI06842.1"/>
    </source>
</evidence>
<reference evidence="2 3" key="1">
    <citation type="submission" date="2019-08" db="EMBL/GenBank/DDBJ databases">
        <title>Amphibian skin-associated Pigmentiphaga: genome sequence and occurrence across geography and hosts.</title>
        <authorList>
            <person name="Bletz M.C."/>
            <person name="Bunk B."/>
            <person name="Sproeer C."/>
            <person name="Biwer P."/>
            <person name="Reiter S."/>
            <person name="Rabemananjara F.C.E."/>
            <person name="Schulz S."/>
            <person name="Overmann J."/>
            <person name="Vences M."/>
        </authorList>
    </citation>
    <scope>NUCLEOTIDE SEQUENCE [LARGE SCALE GENOMIC DNA]</scope>
    <source>
        <strain evidence="2 3">Mada1488</strain>
    </source>
</reference>
<protein>
    <submittedName>
        <fullName evidence="2">Uncharacterized protein</fullName>
    </submittedName>
</protein>
<dbReference type="KEGG" id="pacr:FXN63_14115"/>
<dbReference type="EMBL" id="CP043046">
    <property type="protein sequence ID" value="QEI06842.1"/>
    <property type="molecule type" value="Genomic_DNA"/>
</dbReference>
<sequence length="127" mass="12725">MSENLIPFLERLHKDPDVQAQAAPFAGALHVVAAQFAALSAAIGLPTSAEALEAAAQEAAKDLEQPQLEAIANGAPLPESWTGGSFAAVGGAALIAAATRRAQAGTYADPLEGSPVKSSPGVSDVLP</sequence>
<feature type="region of interest" description="Disordered" evidence="1">
    <location>
        <begin position="106"/>
        <end position="127"/>
    </location>
</feature>
<dbReference type="Proteomes" id="UP000325161">
    <property type="component" value="Chromosome"/>
</dbReference>
<name>A0A5C0AWK0_9BURK</name>
<keyword evidence="3" id="KW-1185">Reference proteome</keyword>
<evidence type="ECO:0000256" key="1">
    <source>
        <dbReference type="SAM" id="MobiDB-lite"/>
    </source>
</evidence>
<dbReference type="AlphaFoldDB" id="A0A5C0AWK0"/>
<organism evidence="2 3">
    <name type="scientific">Pigmentiphaga aceris</name>
    <dbReference type="NCBI Taxonomy" id="1940612"/>
    <lineage>
        <taxon>Bacteria</taxon>
        <taxon>Pseudomonadati</taxon>
        <taxon>Pseudomonadota</taxon>
        <taxon>Betaproteobacteria</taxon>
        <taxon>Burkholderiales</taxon>
        <taxon>Alcaligenaceae</taxon>
        <taxon>Pigmentiphaga</taxon>
    </lineage>
</organism>
<dbReference type="RefSeq" id="WP_148815850.1">
    <property type="nucleotide sequence ID" value="NZ_CP043046.1"/>
</dbReference>